<proteinExistence type="predicted"/>
<dbReference type="EMBL" id="LAZR01034949">
    <property type="protein sequence ID" value="KKL28856.1"/>
    <property type="molecule type" value="Genomic_DNA"/>
</dbReference>
<sequence>MRNKRSMARNQIPALRISRKILEIVNDIKFLLLTNLIVYIKLKNIHL</sequence>
<reference evidence="1" key="1">
    <citation type="journal article" date="2015" name="Nature">
        <title>Complex archaea that bridge the gap between prokaryotes and eukaryotes.</title>
        <authorList>
            <person name="Spang A."/>
            <person name="Saw J.H."/>
            <person name="Jorgensen S.L."/>
            <person name="Zaremba-Niedzwiedzka K."/>
            <person name="Martijn J."/>
            <person name="Lind A.E."/>
            <person name="van Eijk R."/>
            <person name="Schleper C."/>
            <person name="Guy L."/>
            <person name="Ettema T.J."/>
        </authorList>
    </citation>
    <scope>NUCLEOTIDE SEQUENCE</scope>
</reference>
<accession>A0A0F9EGA8</accession>
<name>A0A0F9EGA8_9ZZZZ</name>
<dbReference type="AlphaFoldDB" id="A0A0F9EGA8"/>
<protein>
    <submittedName>
        <fullName evidence="1">Uncharacterized protein</fullName>
    </submittedName>
</protein>
<gene>
    <name evidence="1" type="ORF">LCGC14_2370960</name>
</gene>
<comment type="caution">
    <text evidence="1">The sequence shown here is derived from an EMBL/GenBank/DDBJ whole genome shotgun (WGS) entry which is preliminary data.</text>
</comment>
<evidence type="ECO:0000313" key="1">
    <source>
        <dbReference type="EMBL" id="KKL28856.1"/>
    </source>
</evidence>
<organism evidence="1">
    <name type="scientific">marine sediment metagenome</name>
    <dbReference type="NCBI Taxonomy" id="412755"/>
    <lineage>
        <taxon>unclassified sequences</taxon>
        <taxon>metagenomes</taxon>
        <taxon>ecological metagenomes</taxon>
    </lineage>
</organism>